<keyword evidence="6" id="KW-0067">ATP-binding</keyword>
<dbReference type="UniPathway" id="UPA00051">
    <property type="reaction ID" value="UER00462"/>
</dbReference>
<dbReference type="Pfam" id="PF00696">
    <property type="entry name" value="AA_kinase"/>
    <property type="match status" value="1"/>
</dbReference>
<dbReference type="GO" id="GO:0009089">
    <property type="term" value="P:lysine biosynthetic process via diaminopimelate"/>
    <property type="evidence" value="ECO:0007669"/>
    <property type="project" value="UniProtKB-UniPathway"/>
</dbReference>
<dbReference type="SUPFAM" id="SSF55021">
    <property type="entry name" value="ACT-like"/>
    <property type="match status" value="1"/>
</dbReference>
<evidence type="ECO:0000256" key="6">
    <source>
        <dbReference type="ARBA" id="ARBA00022840"/>
    </source>
</evidence>
<evidence type="ECO:0000256" key="1">
    <source>
        <dbReference type="ARBA" id="ARBA00004766"/>
    </source>
</evidence>
<comment type="similarity">
    <text evidence="2 8">Belongs to the aspartokinase family.</text>
</comment>
<keyword evidence="5 8" id="KW-0418">Kinase</keyword>
<dbReference type="GO" id="GO:0009090">
    <property type="term" value="P:homoserine biosynthetic process"/>
    <property type="evidence" value="ECO:0007669"/>
    <property type="project" value="TreeGrafter"/>
</dbReference>
<evidence type="ECO:0000313" key="11">
    <source>
        <dbReference type="EMBL" id="SER03250.1"/>
    </source>
</evidence>
<dbReference type="GO" id="GO:0005829">
    <property type="term" value="C:cytosol"/>
    <property type="evidence" value="ECO:0007669"/>
    <property type="project" value="TreeGrafter"/>
</dbReference>
<evidence type="ECO:0000313" key="12">
    <source>
        <dbReference type="Proteomes" id="UP000199572"/>
    </source>
</evidence>
<dbReference type="OrthoDB" id="9799110at2"/>
<dbReference type="InterPro" id="IPR042199">
    <property type="entry name" value="AsparK_Bifunc_asparK/hSer_DH"/>
</dbReference>
<comment type="catalytic activity">
    <reaction evidence="7 8">
        <text>L-aspartate + ATP = 4-phospho-L-aspartate + ADP</text>
        <dbReference type="Rhea" id="RHEA:23776"/>
        <dbReference type="ChEBI" id="CHEBI:29991"/>
        <dbReference type="ChEBI" id="CHEBI:30616"/>
        <dbReference type="ChEBI" id="CHEBI:57535"/>
        <dbReference type="ChEBI" id="CHEBI:456216"/>
        <dbReference type="EC" id="2.7.2.4"/>
    </reaction>
</comment>
<dbReference type="Gene3D" id="3.40.1160.10">
    <property type="entry name" value="Acetylglutamate kinase-like"/>
    <property type="match status" value="1"/>
</dbReference>
<dbReference type="NCBIfam" id="TIGR00657">
    <property type="entry name" value="asp_kinases"/>
    <property type="match status" value="1"/>
</dbReference>
<dbReference type="SUPFAM" id="SSF53633">
    <property type="entry name" value="Carbamate kinase-like"/>
    <property type="match status" value="1"/>
</dbReference>
<dbReference type="GO" id="GO:0009088">
    <property type="term" value="P:threonine biosynthetic process"/>
    <property type="evidence" value="ECO:0007669"/>
    <property type="project" value="UniProtKB-UniPathway"/>
</dbReference>
<evidence type="ECO:0000256" key="7">
    <source>
        <dbReference type="ARBA" id="ARBA00047872"/>
    </source>
</evidence>
<dbReference type="GO" id="GO:0004072">
    <property type="term" value="F:aspartate kinase activity"/>
    <property type="evidence" value="ECO:0007669"/>
    <property type="project" value="UniProtKB-EC"/>
</dbReference>
<keyword evidence="12" id="KW-1185">Reference proteome</keyword>
<gene>
    <name evidence="11" type="ORF">SAMN04488023_103167</name>
</gene>
<keyword evidence="3 8" id="KW-0808">Transferase</keyword>
<comment type="pathway">
    <text evidence="9">Amino-acid biosynthesis; L-methionine biosynthesis via de novo pathway; L-homoserine from L-aspartate: step 1/3.</text>
</comment>
<dbReference type="Proteomes" id="UP000199572">
    <property type="component" value="Unassembled WGS sequence"/>
</dbReference>
<evidence type="ECO:0000256" key="4">
    <source>
        <dbReference type="ARBA" id="ARBA00022741"/>
    </source>
</evidence>
<dbReference type="EMBL" id="FOGG01000003">
    <property type="protein sequence ID" value="SER03250.1"/>
    <property type="molecule type" value="Genomic_DNA"/>
</dbReference>
<evidence type="ECO:0000256" key="8">
    <source>
        <dbReference type="RuleBase" id="RU003448"/>
    </source>
</evidence>
<dbReference type="InterPro" id="IPR001048">
    <property type="entry name" value="Asp/Glu/Uridylate_kinase"/>
</dbReference>
<reference evidence="11 12" key="1">
    <citation type="submission" date="2016-10" db="EMBL/GenBank/DDBJ databases">
        <authorList>
            <person name="de Groot N.N."/>
        </authorList>
    </citation>
    <scope>NUCLEOTIDE SEQUENCE [LARGE SCALE GENOMIC DNA]</scope>
    <source>
        <strain evidence="11 12">DSM 18610</strain>
    </source>
</reference>
<evidence type="ECO:0000259" key="10">
    <source>
        <dbReference type="Pfam" id="PF00696"/>
    </source>
</evidence>
<dbReference type="UniPathway" id="UPA00034">
    <property type="reaction ID" value="UER00015"/>
</dbReference>
<dbReference type="UniPathway" id="UPA00050">
    <property type="reaction ID" value="UER00461"/>
</dbReference>
<keyword evidence="4" id="KW-0547">Nucleotide-binding</keyword>
<proteinExistence type="inferred from homology"/>
<dbReference type="EC" id="2.7.2.4" evidence="8"/>
<evidence type="ECO:0000256" key="3">
    <source>
        <dbReference type="ARBA" id="ARBA00022679"/>
    </source>
</evidence>
<dbReference type="RefSeq" id="WP_090881604.1">
    <property type="nucleotide sequence ID" value="NZ_FOGG01000003.1"/>
</dbReference>
<feature type="domain" description="Aspartate/glutamate/uridylate kinase" evidence="10">
    <location>
        <begin position="4"/>
        <end position="280"/>
    </location>
</feature>
<dbReference type="GO" id="GO:0005524">
    <property type="term" value="F:ATP binding"/>
    <property type="evidence" value="ECO:0007669"/>
    <property type="project" value="UniProtKB-KW"/>
</dbReference>
<dbReference type="STRING" id="390241.SAMN04488023_103167"/>
<name>A0A1H9KVT0_9SPHI</name>
<dbReference type="InterPro" id="IPR045865">
    <property type="entry name" value="ACT-like_dom_sf"/>
</dbReference>
<organism evidence="11 12">
    <name type="scientific">Pedobacter rhizosphaerae</name>
    <dbReference type="NCBI Taxonomy" id="390241"/>
    <lineage>
        <taxon>Bacteria</taxon>
        <taxon>Pseudomonadati</taxon>
        <taxon>Bacteroidota</taxon>
        <taxon>Sphingobacteriia</taxon>
        <taxon>Sphingobacteriales</taxon>
        <taxon>Sphingobacteriaceae</taxon>
        <taxon>Pedobacter</taxon>
    </lineage>
</organism>
<protein>
    <recommendedName>
        <fullName evidence="8">Aspartokinase</fullName>
        <ecNumber evidence="8">2.7.2.4</ecNumber>
    </recommendedName>
</protein>
<dbReference type="Gene3D" id="3.30.70.260">
    <property type="match status" value="1"/>
</dbReference>
<dbReference type="AlphaFoldDB" id="A0A1H9KVT0"/>
<dbReference type="InterPro" id="IPR005260">
    <property type="entry name" value="Asp_kin_monofn"/>
</dbReference>
<sequence length="420" mass="47595">MDIFKFGGASVKDAEGVKNVANIIRDYKKGNLLVVISAMGKITNKLEELTHAYLSQSEDTHTIFEEIKHFHFNIIEELFQGKASSVYDDVANTFVEIDWLIEDEPDNDPDYIYDQIVSVGEVVSTKIVAAWLNENGSKSMWVDARNYIQTDNSYREGKVDWVKTNQIIQKDLIPLLNENIVITQGFIGGTSENYTTTLGREGSDYSAAIFASCLEAAAVTIWKDVPGVLNADPKWFDETEKIPHLSYHDAIELTYYGATVIHPKTIKPLQNKGIPLFVRSFIQPEGAGTAITKENSPLPVPSFIFKVNQALISIFPKDYSFIIEENLSNIFELFHKHKIKINTMLNSAISFSVSVDDQADKIEKLIKDLSAEFTIKYNKGLELVTIRYYNQQTIERVTLEKDILLEVKSRHTCQMVMKNK</sequence>
<dbReference type="Gene3D" id="1.20.120.1320">
    <property type="entry name" value="Aspartokinase, catalytic domain"/>
    <property type="match status" value="1"/>
</dbReference>
<dbReference type="InterPro" id="IPR001341">
    <property type="entry name" value="Asp_kinase"/>
</dbReference>
<dbReference type="PANTHER" id="PTHR21499:SF59">
    <property type="entry name" value="ASPARTOKINASE"/>
    <property type="match status" value="1"/>
</dbReference>
<keyword evidence="9" id="KW-0028">Amino-acid biosynthesis</keyword>
<dbReference type="PANTHER" id="PTHR21499">
    <property type="entry name" value="ASPARTATE KINASE"/>
    <property type="match status" value="1"/>
</dbReference>
<accession>A0A1H9KVT0</accession>
<dbReference type="PIRSF" id="PIRSF000726">
    <property type="entry name" value="Asp_kin"/>
    <property type="match status" value="1"/>
</dbReference>
<evidence type="ECO:0000256" key="5">
    <source>
        <dbReference type="ARBA" id="ARBA00022777"/>
    </source>
</evidence>
<dbReference type="InterPro" id="IPR036393">
    <property type="entry name" value="AceGlu_kinase-like_sf"/>
</dbReference>
<evidence type="ECO:0000256" key="9">
    <source>
        <dbReference type="RuleBase" id="RU004249"/>
    </source>
</evidence>
<comment type="pathway">
    <text evidence="9">Amino-acid biosynthesis; L-threonine biosynthesis; L-threonine from L-aspartate: step 1/5.</text>
</comment>
<comment type="pathway">
    <text evidence="1 9">Amino-acid biosynthesis; L-lysine biosynthesis via DAP pathway; (S)-tetrahydrodipicolinate from L-aspartate: step 1/4.</text>
</comment>
<evidence type="ECO:0000256" key="2">
    <source>
        <dbReference type="ARBA" id="ARBA00010122"/>
    </source>
</evidence>